<accession>A0ABR4C1K9</accession>
<feature type="compositionally biased region" description="Basic and acidic residues" evidence="1">
    <location>
        <begin position="286"/>
        <end position="301"/>
    </location>
</feature>
<dbReference type="PANTHER" id="PTHR36223">
    <property type="entry name" value="BETA-LACTAMASE-TYPE TRANSPEPTIDASE FOLD DOMAIN CONTAINING PROTEIN"/>
    <property type="match status" value="1"/>
</dbReference>
<feature type="region of interest" description="Disordered" evidence="1">
    <location>
        <begin position="335"/>
        <end position="388"/>
    </location>
</feature>
<name>A0ABR4C1K9_9HELO</name>
<feature type="region of interest" description="Disordered" evidence="1">
    <location>
        <begin position="261"/>
        <end position="311"/>
    </location>
</feature>
<feature type="domain" description="DUF7918" evidence="2">
    <location>
        <begin position="150"/>
        <end position="263"/>
    </location>
</feature>
<sequence>MAVHEDIQGIEIKVWTARGPLQEYPAENDRIKRRLLKAVREHQMRCTVTRFIQSTAGEEFFITIEVGPPFKMSYLNLCFEIYVDGEDISAPLMRRCYIKDGQTWKHTVLGPDANEGDMGVVRPLIFASIRKSMFYFLMYSFLLLTDFTADEQIESRTIGAQAKALALVGEIAVYIYRQGGAKKIANPKDFAPNMRDFEKEYHEKACVKDNKTHGTTLGEAKVQAGLVLYESEMLDGPEYPLAIMKFKYKDKETLKQLLVIPRTPSPSPDRALKPEPVASPSPSIRNDARSAPDTPFVKEDPTPAEDPEVTQAKKDRIEFLKKQQELLNAEIADLEGTGAASAMKRESVAASSIKREHAEGQETRDTSEQGRKRRRKETVTIDLTSDSE</sequence>
<organism evidence="3 4">
    <name type="scientific">Oculimacula yallundae</name>
    <dbReference type="NCBI Taxonomy" id="86028"/>
    <lineage>
        <taxon>Eukaryota</taxon>
        <taxon>Fungi</taxon>
        <taxon>Dikarya</taxon>
        <taxon>Ascomycota</taxon>
        <taxon>Pezizomycotina</taxon>
        <taxon>Leotiomycetes</taxon>
        <taxon>Helotiales</taxon>
        <taxon>Ploettnerulaceae</taxon>
        <taxon>Oculimacula</taxon>
    </lineage>
</organism>
<dbReference type="PANTHER" id="PTHR36223:SF1">
    <property type="entry name" value="TRANSCRIPTION ELONGATION FACTOR EAF N-TERMINAL DOMAIN-CONTAINING PROTEIN"/>
    <property type="match status" value="1"/>
</dbReference>
<evidence type="ECO:0000313" key="4">
    <source>
        <dbReference type="Proteomes" id="UP001595075"/>
    </source>
</evidence>
<protein>
    <recommendedName>
        <fullName evidence="2">DUF7918 domain-containing protein</fullName>
    </recommendedName>
</protein>
<proteinExistence type="predicted"/>
<evidence type="ECO:0000259" key="2">
    <source>
        <dbReference type="Pfam" id="PF25534"/>
    </source>
</evidence>
<reference evidence="3 4" key="1">
    <citation type="journal article" date="2024" name="Commun. Biol.">
        <title>Comparative genomic analysis of thermophilic fungi reveals convergent evolutionary adaptations and gene losses.</title>
        <authorList>
            <person name="Steindorff A.S."/>
            <person name="Aguilar-Pontes M.V."/>
            <person name="Robinson A.J."/>
            <person name="Andreopoulos B."/>
            <person name="LaButti K."/>
            <person name="Kuo A."/>
            <person name="Mondo S."/>
            <person name="Riley R."/>
            <person name="Otillar R."/>
            <person name="Haridas S."/>
            <person name="Lipzen A."/>
            <person name="Grimwood J."/>
            <person name="Schmutz J."/>
            <person name="Clum A."/>
            <person name="Reid I.D."/>
            <person name="Moisan M.C."/>
            <person name="Butler G."/>
            <person name="Nguyen T.T.M."/>
            <person name="Dewar K."/>
            <person name="Conant G."/>
            <person name="Drula E."/>
            <person name="Henrissat B."/>
            <person name="Hansel C."/>
            <person name="Singer S."/>
            <person name="Hutchinson M.I."/>
            <person name="de Vries R.P."/>
            <person name="Natvig D.O."/>
            <person name="Powell A.J."/>
            <person name="Tsang A."/>
            <person name="Grigoriev I.V."/>
        </authorList>
    </citation>
    <scope>NUCLEOTIDE SEQUENCE [LARGE SCALE GENOMIC DNA]</scope>
    <source>
        <strain evidence="3 4">CBS 494.80</strain>
    </source>
</reference>
<feature type="domain" description="DUF7918" evidence="2">
    <location>
        <begin position="9"/>
        <end position="130"/>
    </location>
</feature>
<dbReference type="Pfam" id="PF25534">
    <property type="entry name" value="DUF7918"/>
    <property type="match status" value="2"/>
</dbReference>
<dbReference type="EMBL" id="JAZHXI010000015">
    <property type="protein sequence ID" value="KAL2063271.1"/>
    <property type="molecule type" value="Genomic_DNA"/>
</dbReference>
<dbReference type="Proteomes" id="UP001595075">
    <property type="component" value="Unassembled WGS sequence"/>
</dbReference>
<gene>
    <name evidence="3" type="ORF">VTL71DRAFT_5076</name>
</gene>
<evidence type="ECO:0000313" key="3">
    <source>
        <dbReference type="EMBL" id="KAL2063271.1"/>
    </source>
</evidence>
<comment type="caution">
    <text evidence="3">The sequence shown here is derived from an EMBL/GenBank/DDBJ whole genome shotgun (WGS) entry which is preliminary data.</text>
</comment>
<dbReference type="InterPro" id="IPR057678">
    <property type="entry name" value="DUF7918"/>
</dbReference>
<feature type="compositionally biased region" description="Basic and acidic residues" evidence="1">
    <location>
        <begin position="343"/>
        <end position="370"/>
    </location>
</feature>
<keyword evidence="4" id="KW-1185">Reference proteome</keyword>
<evidence type="ECO:0000256" key="1">
    <source>
        <dbReference type="SAM" id="MobiDB-lite"/>
    </source>
</evidence>